<accession>A0A072PTB0</accession>
<feature type="domain" description="Major facilitator superfamily (MFS) profile" evidence="6">
    <location>
        <begin position="1"/>
        <end position="123"/>
    </location>
</feature>
<proteinExistence type="predicted"/>
<keyword evidence="8" id="KW-1185">Reference proteome</keyword>
<evidence type="ECO:0000259" key="6">
    <source>
        <dbReference type="PROSITE" id="PS50850"/>
    </source>
</evidence>
<dbReference type="RefSeq" id="XP_013261335.1">
    <property type="nucleotide sequence ID" value="XM_013405881.1"/>
</dbReference>
<feature type="transmembrane region" description="Helical" evidence="5">
    <location>
        <begin position="63"/>
        <end position="81"/>
    </location>
</feature>
<dbReference type="EMBL" id="AMGV01000004">
    <property type="protein sequence ID" value="KEF58745.1"/>
    <property type="molecule type" value="Genomic_DNA"/>
</dbReference>
<reference evidence="7 8" key="1">
    <citation type="submission" date="2013-03" db="EMBL/GenBank/DDBJ databases">
        <title>The Genome Sequence of Exophiala aquamarina CBS 119918.</title>
        <authorList>
            <consortium name="The Broad Institute Genomics Platform"/>
            <person name="Cuomo C."/>
            <person name="de Hoog S."/>
            <person name="Gorbushina A."/>
            <person name="Walker B."/>
            <person name="Young S.K."/>
            <person name="Zeng Q."/>
            <person name="Gargeya S."/>
            <person name="Fitzgerald M."/>
            <person name="Haas B."/>
            <person name="Abouelleil A."/>
            <person name="Allen A.W."/>
            <person name="Alvarado L."/>
            <person name="Arachchi H.M."/>
            <person name="Berlin A.M."/>
            <person name="Chapman S.B."/>
            <person name="Gainer-Dewar J."/>
            <person name="Goldberg J."/>
            <person name="Griggs A."/>
            <person name="Gujja S."/>
            <person name="Hansen M."/>
            <person name="Howarth C."/>
            <person name="Imamovic A."/>
            <person name="Ireland A."/>
            <person name="Larimer J."/>
            <person name="McCowan C."/>
            <person name="Murphy C."/>
            <person name="Pearson M."/>
            <person name="Poon T.W."/>
            <person name="Priest M."/>
            <person name="Roberts A."/>
            <person name="Saif S."/>
            <person name="Shea T."/>
            <person name="Sisk P."/>
            <person name="Sykes S."/>
            <person name="Wortman J."/>
            <person name="Nusbaum C."/>
            <person name="Birren B."/>
        </authorList>
    </citation>
    <scope>NUCLEOTIDE SEQUENCE [LARGE SCALE GENOMIC DNA]</scope>
    <source>
        <strain evidence="7 8">CBS 119918</strain>
    </source>
</reference>
<dbReference type="GO" id="GO:0022857">
    <property type="term" value="F:transmembrane transporter activity"/>
    <property type="evidence" value="ECO:0007669"/>
    <property type="project" value="InterPro"/>
</dbReference>
<name>A0A072PTB0_9EURO</name>
<comment type="subcellular location">
    <subcellularLocation>
        <location evidence="1">Membrane</location>
        <topology evidence="1">Multi-pass membrane protein</topology>
    </subcellularLocation>
</comment>
<dbReference type="PANTHER" id="PTHR23502">
    <property type="entry name" value="MAJOR FACILITATOR SUPERFAMILY"/>
    <property type="match status" value="1"/>
</dbReference>
<dbReference type="HOGENOM" id="CLU_2015276_0_0_1"/>
<dbReference type="Proteomes" id="UP000027920">
    <property type="component" value="Unassembled WGS sequence"/>
</dbReference>
<evidence type="ECO:0000256" key="3">
    <source>
        <dbReference type="ARBA" id="ARBA00022989"/>
    </source>
</evidence>
<protein>
    <recommendedName>
        <fullName evidence="6">Major facilitator superfamily (MFS) profile domain-containing protein</fullName>
    </recommendedName>
</protein>
<keyword evidence="4 5" id="KW-0472">Membrane</keyword>
<dbReference type="InterPro" id="IPR020846">
    <property type="entry name" value="MFS_dom"/>
</dbReference>
<dbReference type="InterPro" id="IPR036259">
    <property type="entry name" value="MFS_trans_sf"/>
</dbReference>
<evidence type="ECO:0000313" key="7">
    <source>
        <dbReference type="EMBL" id="KEF58745.1"/>
    </source>
</evidence>
<dbReference type="AlphaFoldDB" id="A0A072PTB0"/>
<evidence type="ECO:0000256" key="4">
    <source>
        <dbReference type="ARBA" id="ARBA00023136"/>
    </source>
</evidence>
<keyword evidence="2 5" id="KW-0812">Transmembrane</keyword>
<evidence type="ECO:0000313" key="8">
    <source>
        <dbReference type="Proteomes" id="UP000027920"/>
    </source>
</evidence>
<evidence type="ECO:0000256" key="1">
    <source>
        <dbReference type="ARBA" id="ARBA00004141"/>
    </source>
</evidence>
<comment type="caution">
    <text evidence="7">The sequence shown here is derived from an EMBL/GenBank/DDBJ whole genome shotgun (WGS) entry which is preliminary data.</text>
</comment>
<dbReference type="GeneID" id="25281588"/>
<keyword evidence="3 5" id="KW-1133">Transmembrane helix</keyword>
<dbReference type="PANTHER" id="PTHR23502:SF171">
    <property type="entry name" value="MAJOR FACILITATOR SUPERFAMILY (MFS) PROFILE DOMAIN-CONTAINING PROTEIN"/>
    <property type="match status" value="1"/>
</dbReference>
<organism evidence="7 8">
    <name type="scientific">Exophiala aquamarina CBS 119918</name>
    <dbReference type="NCBI Taxonomy" id="1182545"/>
    <lineage>
        <taxon>Eukaryota</taxon>
        <taxon>Fungi</taxon>
        <taxon>Dikarya</taxon>
        <taxon>Ascomycota</taxon>
        <taxon>Pezizomycotina</taxon>
        <taxon>Eurotiomycetes</taxon>
        <taxon>Chaetothyriomycetidae</taxon>
        <taxon>Chaetothyriales</taxon>
        <taxon>Herpotrichiellaceae</taxon>
        <taxon>Exophiala</taxon>
    </lineage>
</organism>
<dbReference type="SUPFAM" id="SSF103473">
    <property type="entry name" value="MFS general substrate transporter"/>
    <property type="match status" value="1"/>
</dbReference>
<dbReference type="GO" id="GO:0005886">
    <property type="term" value="C:plasma membrane"/>
    <property type="evidence" value="ECO:0007669"/>
    <property type="project" value="TreeGrafter"/>
</dbReference>
<gene>
    <name evidence="7" type="ORF">A1O9_06671</name>
</gene>
<dbReference type="VEuPathDB" id="FungiDB:A1O9_06671"/>
<evidence type="ECO:0000256" key="2">
    <source>
        <dbReference type="ARBA" id="ARBA00022692"/>
    </source>
</evidence>
<evidence type="ECO:0000256" key="5">
    <source>
        <dbReference type="SAM" id="Phobius"/>
    </source>
</evidence>
<dbReference type="InterPro" id="IPR011701">
    <property type="entry name" value="MFS"/>
</dbReference>
<dbReference type="PROSITE" id="PS50850">
    <property type="entry name" value="MFS"/>
    <property type="match status" value="1"/>
</dbReference>
<sequence length="123" mass="12659">MTNVAILSPLGSSMFTPGISQIAEDLDTSEKSVIATTTGFVICLGIGPLILASLSETFGRRKLYTACFAIFSVLQAALALSPNIAALITVRTTAGFFGSVGIANGGGTINDVYHPSQRAGIYG</sequence>
<feature type="transmembrane region" description="Helical" evidence="5">
    <location>
        <begin position="32"/>
        <end position="51"/>
    </location>
</feature>
<dbReference type="Pfam" id="PF07690">
    <property type="entry name" value="MFS_1"/>
    <property type="match status" value="1"/>
</dbReference>
<dbReference type="OrthoDB" id="5296287at2759"/>
<dbReference type="Gene3D" id="1.20.1720.10">
    <property type="entry name" value="Multidrug resistance protein D"/>
    <property type="match status" value="1"/>
</dbReference>